<comment type="caution">
    <text evidence="2">The sequence shown here is derived from an EMBL/GenBank/DDBJ whole genome shotgun (WGS) entry which is preliminary data.</text>
</comment>
<sequence>MSRVESVIGSAGTDVLTLGTFGNTLLVDGVETVSGGIGTDLVELGSNGNTLLVSGVETLAGGIGTDLVELGSNGNTLLVSGVETLTGGAGLDVVTLGDSAGNTLTVTELQTLIGGTGSDVVTFAPAGNHGTLFVSGIETVYTPFQTLTLNGTDTLIVLPASPSAPVLSPASDSGTAGDAVTNATQPTLTGTADPGVLVRLYGNGVEIGTGTANGSGDWSVVPSTTLADGTWTLTATVVTSGVESGLSGSLLVTIDTGASSPTSLALSTASNSGSPSDTLTNVTAPVITGTVAEAGVVVLYEGATALGTVTASAAGAWSMTAASLGDGAHTLTATVTDAAGNTSTASTALTVTIDTSASSPTSLALSTASNSGSPSDTLTNVTAPVITGSVAEAGVVVLYEGATALGTVTASAAGAWSITAGSLGDGAHTLTATVTDAAGNTSSVSSALTVTIDTSASSPTGLALAASSNSGSTSDTLTNVTAPVITGTVAEAGMVVLYEGATALGTVTASAAGA</sequence>
<feature type="domain" description="Bacterial Ig-like" evidence="1">
    <location>
        <begin position="262"/>
        <end position="355"/>
    </location>
</feature>
<dbReference type="PRINTS" id="PR00313">
    <property type="entry name" value="CABNDNGRPT"/>
</dbReference>
<evidence type="ECO:0000313" key="3">
    <source>
        <dbReference type="Proteomes" id="UP000316083"/>
    </source>
</evidence>
<reference evidence="2 3" key="1">
    <citation type="submission" date="2019-06" db="EMBL/GenBank/DDBJ databases">
        <title>Genomic Encyclopedia of Type Strains, Phase IV (KMG-V): Genome sequencing to study the core and pangenomes of soil and plant-associated prokaryotes.</title>
        <authorList>
            <person name="Whitman W."/>
        </authorList>
    </citation>
    <scope>NUCLEOTIDE SEQUENCE [LARGE SCALE GENOMIC DNA]</scope>
    <source>
        <strain evidence="2 3">BR 11796</strain>
    </source>
</reference>
<dbReference type="AlphaFoldDB" id="A0A560AEP0"/>
<dbReference type="InterPro" id="IPR013783">
    <property type="entry name" value="Ig-like_fold"/>
</dbReference>
<dbReference type="SUPFAM" id="SSF51120">
    <property type="entry name" value="beta-Roll"/>
    <property type="match status" value="1"/>
</dbReference>
<dbReference type="InterPro" id="IPR011049">
    <property type="entry name" value="Serralysin-like_metalloprot_C"/>
</dbReference>
<dbReference type="EMBL" id="VITF01000027">
    <property type="protein sequence ID" value="TWA58820.1"/>
    <property type="molecule type" value="Genomic_DNA"/>
</dbReference>
<feature type="domain" description="Bacterial Ig-like" evidence="1">
    <location>
        <begin position="361"/>
        <end position="454"/>
    </location>
</feature>
<evidence type="ECO:0000259" key="1">
    <source>
        <dbReference type="Pfam" id="PF19077"/>
    </source>
</evidence>
<feature type="non-terminal residue" evidence="2">
    <location>
        <position position="514"/>
    </location>
</feature>
<dbReference type="NCBIfam" id="NF033510">
    <property type="entry name" value="Ca_tandemer"/>
    <property type="match status" value="3"/>
</dbReference>
<dbReference type="Proteomes" id="UP000316083">
    <property type="component" value="Unassembled WGS sequence"/>
</dbReference>
<organism evidence="2 3">
    <name type="scientific">Azospirillum brasilense</name>
    <dbReference type="NCBI Taxonomy" id="192"/>
    <lineage>
        <taxon>Bacteria</taxon>
        <taxon>Pseudomonadati</taxon>
        <taxon>Pseudomonadota</taxon>
        <taxon>Alphaproteobacteria</taxon>
        <taxon>Rhodospirillales</taxon>
        <taxon>Azospirillaceae</taxon>
        <taxon>Azospirillum</taxon>
    </lineage>
</organism>
<feature type="domain" description="Bacterial Ig-like" evidence="1">
    <location>
        <begin position="166"/>
        <end position="256"/>
    </location>
</feature>
<protein>
    <submittedName>
        <fullName evidence="2">Ig-like protein group 3</fullName>
    </submittedName>
</protein>
<dbReference type="Gene3D" id="2.60.40.10">
    <property type="entry name" value="Immunoglobulins"/>
    <property type="match status" value="3"/>
</dbReference>
<dbReference type="InterPro" id="IPR044016">
    <property type="entry name" value="Big_13"/>
</dbReference>
<gene>
    <name evidence="2" type="ORF">FBZ82_1271</name>
</gene>
<name>A0A560AEP0_AZOBR</name>
<dbReference type="Pfam" id="PF19077">
    <property type="entry name" value="Big_13"/>
    <property type="match status" value="3"/>
</dbReference>
<proteinExistence type="predicted"/>
<evidence type="ECO:0000313" key="2">
    <source>
        <dbReference type="EMBL" id="TWA58820.1"/>
    </source>
</evidence>
<accession>A0A560AEP0</accession>